<dbReference type="PROSITE" id="PS50850">
    <property type="entry name" value="MFS"/>
    <property type="match status" value="1"/>
</dbReference>
<evidence type="ECO:0000313" key="10">
    <source>
        <dbReference type="Proteomes" id="UP000800981"/>
    </source>
</evidence>
<feature type="transmembrane region" description="Helical" evidence="7">
    <location>
        <begin position="341"/>
        <end position="362"/>
    </location>
</feature>
<dbReference type="RefSeq" id="WP_166282002.1">
    <property type="nucleotide sequence ID" value="NZ_JAANNP010000006.1"/>
</dbReference>
<evidence type="ECO:0000256" key="4">
    <source>
        <dbReference type="ARBA" id="ARBA00022692"/>
    </source>
</evidence>
<feature type="transmembrane region" description="Helical" evidence="7">
    <location>
        <begin position="140"/>
        <end position="162"/>
    </location>
</feature>
<comment type="caution">
    <text evidence="9">The sequence shown here is derived from an EMBL/GenBank/DDBJ whole genome shotgun (WGS) entry which is preliminary data.</text>
</comment>
<dbReference type="InterPro" id="IPR011701">
    <property type="entry name" value="MFS"/>
</dbReference>
<keyword evidence="6 7" id="KW-0472">Membrane</keyword>
<name>A0ABX0GXZ7_9ACTN</name>
<feature type="domain" description="Major facilitator superfamily (MFS) profile" evidence="8">
    <location>
        <begin position="17"/>
        <end position="464"/>
    </location>
</feature>
<feature type="transmembrane region" description="Helical" evidence="7">
    <location>
        <begin position="410"/>
        <end position="428"/>
    </location>
</feature>
<feature type="transmembrane region" description="Helical" evidence="7">
    <location>
        <begin position="108"/>
        <end position="128"/>
    </location>
</feature>
<dbReference type="Pfam" id="PF07690">
    <property type="entry name" value="MFS_1"/>
    <property type="match status" value="1"/>
</dbReference>
<dbReference type="SUPFAM" id="SSF103473">
    <property type="entry name" value="MFS general substrate transporter"/>
    <property type="match status" value="2"/>
</dbReference>
<evidence type="ECO:0000256" key="3">
    <source>
        <dbReference type="ARBA" id="ARBA00022475"/>
    </source>
</evidence>
<proteinExistence type="predicted"/>
<keyword evidence="5 7" id="KW-1133">Transmembrane helix</keyword>
<accession>A0ABX0GXZ7</accession>
<dbReference type="CDD" id="cd17504">
    <property type="entry name" value="MFS_MMR_MDR_like"/>
    <property type="match status" value="1"/>
</dbReference>
<dbReference type="InterPro" id="IPR036259">
    <property type="entry name" value="MFS_trans_sf"/>
</dbReference>
<evidence type="ECO:0000256" key="1">
    <source>
        <dbReference type="ARBA" id="ARBA00004651"/>
    </source>
</evidence>
<feature type="transmembrane region" description="Helical" evidence="7">
    <location>
        <begin position="83"/>
        <end position="102"/>
    </location>
</feature>
<comment type="subcellular location">
    <subcellularLocation>
        <location evidence="1">Cell membrane</location>
        <topology evidence="1">Multi-pass membrane protein</topology>
    </subcellularLocation>
</comment>
<evidence type="ECO:0000256" key="2">
    <source>
        <dbReference type="ARBA" id="ARBA00022448"/>
    </source>
</evidence>
<feature type="transmembrane region" description="Helical" evidence="7">
    <location>
        <begin position="50"/>
        <end position="71"/>
    </location>
</feature>
<evidence type="ECO:0000256" key="5">
    <source>
        <dbReference type="ARBA" id="ARBA00022989"/>
    </source>
</evidence>
<keyword evidence="2" id="KW-0813">Transport</keyword>
<feature type="transmembrane region" description="Helical" evidence="7">
    <location>
        <begin position="314"/>
        <end position="334"/>
    </location>
</feature>
<feature type="transmembrane region" description="Helical" evidence="7">
    <location>
        <begin position="226"/>
        <end position="249"/>
    </location>
</feature>
<feature type="transmembrane region" description="Helical" evidence="7">
    <location>
        <begin position="368"/>
        <end position="389"/>
    </location>
</feature>
<feature type="transmembrane region" description="Helical" evidence="7">
    <location>
        <begin position="440"/>
        <end position="459"/>
    </location>
</feature>
<gene>
    <name evidence="9" type="ORF">G9H71_11815</name>
</gene>
<protein>
    <submittedName>
        <fullName evidence="9">MFS transporter</fullName>
    </submittedName>
</protein>
<feature type="transmembrane region" description="Helical" evidence="7">
    <location>
        <begin position="168"/>
        <end position="190"/>
    </location>
</feature>
<keyword evidence="3" id="KW-1003">Cell membrane</keyword>
<reference evidence="9 10" key="1">
    <citation type="submission" date="2020-03" db="EMBL/GenBank/DDBJ databases">
        <title>Two novel Motilibacter sp.</title>
        <authorList>
            <person name="Liu S."/>
        </authorList>
    </citation>
    <scope>NUCLEOTIDE SEQUENCE [LARGE SCALE GENOMIC DNA]</scope>
    <source>
        <strain evidence="9 10">E257</strain>
    </source>
</reference>
<organism evidence="9 10">
    <name type="scientific">Motilibacter deserti</name>
    <dbReference type="NCBI Taxonomy" id="2714956"/>
    <lineage>
        <taxon>Bacteria</taxon>
        <taxon>Bacillati</taxon>
        <taxon>Actinomycetota</taxon>
        <taxon>Actinomycetes</taxon>
        <taxon>Motilibacterales</taxon>
        <taxon>Motilibacteraceae</taxon>
        <taxon>Motilibacter</taxon>
    </lineage>
</organism>
<feature type="transmembrane region" description="Helical" evidence="7">
    <location>
        <begin position="270"/>
        <end position="294"/>
    </location>
</feature>
<dbReference type="PANTHER" id="PTHR42718">
    <property type="entry name" value="MAJOR FACILITATOR SUPERFAMILY MULTIDRUG TRANSPORTER MFSC"/>
    <property type="match status" value="1"/>
</dbReference>
<dbReference type="PANTHER" id="PTHR42718:SF46">
    <property type="entry name" value="BLR6921 PROTEIN"/>
    <property type="match status" value="1"/>
</dbReference>
<keyword evidence="4 7" id="KW-0812">Transmembrane</keyword>
<dbReference type="InterPro" id="IPR020846">
    <property type="entry name" value="MFS_dom"/>
</dbReference>
<evidence type="ECO:0000313" key="9">
    <source>
        <dbReference type="EMBL" id="NHC14465.1"/>
    </source>
</evidence>
<keyword evidence="10" id="KW-1185">Reference proteome</keyword>
<dbReference type="Proteomes" id="UP000800981">
    <property type="component" value="Unassembled WGS sequence"/>
</dbReference>
<evidence type="ECO:0000256" key="6">
    <source>
        <dbReference type="ARBA" id="ARBA00023136"/>
    </source>
</evidence>
<dbReference type="EMBL" id="JAANNP010000006">
    <property type="protein sequence ID" value="NHC14465.1"/>
    <property type="molecule type" value="Genomic_DNA"/>
</dbReference>
<feature type="transmembrane region" description="Helical" evidence="7">
    <location>
        <begin position="202"/>
        <end position="220"/>
    </location>
</feature>
<evidence type="ECO:0000256" key="7">
    <source>
        <dbReference type="SAM" id="Phobius"/>
    </source>
</evidence>
<sequence length="490" mass="49864">MPTSLPSRARRTGHRATFAVLAAAVAAFALLQSLVTPVLATIQHDLDTDQATVTWVLTAYLLSASIFTPIVGRIGDAVGKERMLLATLVALGAGSLLAALATDVRVLILARVVQGIGGGVLPLAFGIVRDEFPREKVAGAVGVLAALTAVGGGLGIVLAGPIVDALDYHWLFWIPLAIVVLAAIATYALVPPSPVRTPGRISVLPAALLSAWLVCLLLALSEGPAWGWASARVLGLLVAAVVLAAGWVAAEQRSAAPLIDLQMMRLPAVWTTNLVALLVGVGMYATFGFLPQFLQTPEEAGYGFGSSVTESGLILLPWSATMFAVGLASGRLVAGYGAKAVVLAGTTVAVVPFLLMAFAHGAVWQLCLATAVLGVGFGLAFSAMSSLIVDAVPSEQTGVASGMNANIRTIGGSIGAAVMSSIVTANATPEGLPTEAGYTWGFAALAGAGVAAALAALLIPRVRQTAHSDEPEHPELALVAAGTVVGDKSE</sequence>
<dbReference type="Gene3D" id="1.20.1720.10">
    <property type="entry name" value="Multidrug resistance protein D"/>
    <property type="match status" value="1"/>
</dbReference>
<dbReference type="Gene3D" id="1.20.1250.20">
    <property type="entry name" value="MFS general substrate transporter like domains"/>
    <property type="match status" value="1"/>
</dbReference>
<evidence type="ECO:0000259" key="8">
    <source>
        <dbReference type="PROSITE" id="PS50850"/>
    </source>
</evidence>